<dbReference type="GO" id="GO:0019867">
    <property type="term" value="C:outer membrane"/>
    <property type="evidence" value="ECO:0007669"/>
    <property type="project" value="InterPro"/>
</dbReference>
<dbReference type="Proteomes" id="UP000199520">
    <property type="component" value="Unassembled WGS sequence"/>
</dbReference>
<accession>A0A1I4Q814</accession>
<dbReference type="STRING" id="1123291.SAMN04490355_10863"/>
<dbReference type="RefSeq" id="WP_090944398.1">
    <property type="nucleotide sequence ID" value="NZ_FOTS01000086.1"/>
</dbReference>
<evidence type="ECO:0000256" key="1">
    <source>
        <dbReference type="SAM" id="Coils"/>
    </source>
</evidence>
<evidence type="ECO:0000313" key="4">
    <source>
        <dbReference type="Proteomes" id="UP000199520"/>
    </source>
</evidence>
<dbReference type="Pfam" id="PF06725">
    <property type="entry name" value="3D"/>
    <property type="match status" value="1"/>
</dbReference>
<dbReference type="GO" id="GO:0009254">
    <property type="term" value="P:peptidoglycan turnover"/>
    <property type="evidence" value="ECO:0007669"/>
    <property type="project" value="InterPro"/>
</dbReference>
<evidence type="ECO:0000259" key="2">
    <source>
        <dbReference type="Pfam" id="PF06725"/>
    </source>
</evidence>
<dbReference type="Gene3D" id="2.40.40.10">
    <property type="entry name" value="RlpA-like domain"/>
    <property type="match status" value="1"/>
</dbReference>
<protein>
    <submittedName>
        <fullName evidence="3">3D (Asp-Asp-Asp) domain-containing protein</fullName>
    </submittedName>
</protein>
<dbReference type="EMBL" id="FOTS01000086">
    <property type="protein sequence ID" value="SFM35773.1"/>
    <property type="molecule type" value="Genomic_DNA"/>
</dbReference>
<sequence length="176" mass="19455">MRLKLIIGTIIIALLFGAGINYKTIIDQKQADEARIAQITSEAQVNQQKVEDMEKDIAILRRELALQRDVYPTSRGGHRVARYIDGAQVTWYNDMGKTASGTTATSGRTVAVDPDVVPLGSEVEIVMPDGRVFRRIAEDTGGAVKGKIFDVHIDASDEELYELGRTHGVRVFVLDR</sequence>
<dbReference type="SUPFAM" id="SSF50685">
    <property type="entry name" value="Barwin-like endoglucanases"/>
    <property type="match status" value="1"/>
</dbReference>
<dbReference type="CDD" id="cd22784">
    <property type="entry name" value="DPBB_MltA_YuiC-like"/>
    <property type="match status" value="1"/>
</dbReference>
<evidence type="ECO:0000313" key="3">
    <source>
        <dbReference type="EMBL" id="SFM35773.1"/>
    </source>
</evidence>
<gene>
    <name evidence="3" type="ORF">SAMN04490355_10863</name>
</gene>
<proteinExistence type="predicted"/>
<dbReference type="InterPro" id="IPR036908">
    <property type="entry name" value="RlpA-like_sf"/>
</dbReference>
<dbReference type="GO" id="GO:0004553">
    <property type="term" value="F:hydrolase activity, hydrolyzing O-glycosyl compounds"/>
    <property type="evidence" value="ECO:0007669"/>
    <property type="project" value="InterPro"/>
</dbReference>
<name>A0A1I4Q814_9FIRM</name>
<keyword evidence="1" id="KW-0175">Coiled coil</keyword>
<feature type="domain" description="3D" evidence="2">
    <location>
        <begin position="108"/>
        <end position="174"/>
    </location>
</feature>
<dbReference type="AlphaFoldDB" id="A0A1I4Q814"/>
<dbReference type="OrthoDB" id="9798935at2"/>
<organism evidence="3 4">
    <name type="scientific">Pelosinus propionicus DSM 13327</name>
    <dbReference type="NCBI Taxonomy" id="1123291"/>
    <lineage>
        <taxon>Bacteria</taxon>
        <taxon>Bacillati</taxon>
        <taxon>Bacillota</taxon>
        <taxon>Negativicutes</taxon>
        <taxon>Selenomonadales</taxon>
        <taxon>Sporomusaceae</taxon>
        <taxon>Pelosinus</taxon>
    </lineage>
</organism>
<dbReference type="InterPro" id="IPR010611">
    <property type="entry name" value="3D_dom"/>
</dbReference>
<keyword evidence="4" id="KW-1185">Reference proteome</keyword>
<feature type="coiled-coil region" evidence="1">
    <location>
        <begin position="36"/>
        <end position="70"/>
    </location>
</feature>
<reference evidence="4" key="1">
    <citation type="submission" date="2016-10" db="EMBL/GenBank/DDBJ databases">
        <authorList>
            <person name="Varghese N."/>
            <person name="Submissions S."/>
        </authorList>
    </citation>
    <scope>NUCLEOTIDE SEQUENCE [LARGE SCALE GENOMIC DNA]</scope>
    <source>
        <strain evidence="4">DSM 13327</strain>
    </source>
</reference>